<protein>
    <recommendedName>
        <fullName evidence="4">Outer membrane protein</fullName>
    </recommendedName>
</protein>
<dbReference type="PATRIC" id="fig|182217.3.peg.1204"/>
<keyword evidence="1" id="KW-0732">Signal</keyword>
<name>I0EN78_HELC0</name>
<dbReference type="RefSeq" id="WP_014661267.1">
    <property type="nucleotide sequence ID" value="NC_017737.1"/>
</dbReference>
<feature type="chain" id="PRO_5003625657" description="Outer membrane protein" evidence="1">
    <location>
        <begin position="21"/>
        <end position="231"/>
    </location>
</feature>
<organism evidence="2 3">
    <name type="scientific">Helicobacter cetorum (strain ATCC BAA-429 / MIT 00-7128)</name>
    <dbReference type="NCBI Taxonomy" id="182217"/>
    <lineage>
        <taxon>Bacteria</taxon>
        <taxon>Pseudomonadati</taxon>
        <taxon>Campylobacterota</taxon>
        <taxon>Epsilonproteobacteria</taxon>
        <taxon>Campylobacterales</taxon>
        <taxon>Helicobacteraceae</taxon>
        <taxon>Helicobacter</taxon>
    </lineage>
</organism>
<feature type="signal peptide" evidence="1">
    <location>
        <begin position="1"/>
        <end position="20"/>
    </location>
</feature>
<proteinExistence type="predicted"/>
<evidence type="ECO:0000313" key="3">
    <source>
        <dbReference type="Proteomes" id="UP000005010"/>
    </source>
</evidence>
<dbReference type="InterPro" id="IPR002718">
    <property type="entry name" value="OMP_Helicobacter"/>
</dbReference>
<reference evidence="3" key="1">
    <citation type="submission" date="2012-04" db="EMBL/GenBank/DDBJ databases">
        <title>Complete genome sequence of Helicobacter cetorum strain MIT 00-7128.</title>
        <authorList>
            <person name="Kersulyte D."/>
            <person name="Berg D.E."/>
        </authorList>
    </citation>
    <scope>NUCLEOTIDE SEQUENCE [LARGE SCALE GENOMIC DNA]</scope>
    <source>
        <strain evidence="3">MIT 00-7128</strain>
    </source>
</reference>
<dbReference type="EMBL" id="CP003479">
    <property type="protein sequence ID" value="AFI04397.1"/>
    <property type="molecule type" value="Genomic_DNA"/>
</dbReference>
<dbReference type="HOGENOM" id="CLU_026212_5_2_7"/>
<sequence>MKKIVVSGILASLLATALMAEDTNSDEKYDKALNNSVYGIVGFQYGQMSHAIWNRHSQGDPGYGQTNIGNGYGVNVSLGWQGYFGKTKRWGFRIAGVYEYMYSNPAFGGGQMNIDTYGAYSDILLKFAKFGKHYVSAYLGTALLGQSFGVKGASYMDASMNHDNNKIHQTYFQIPIRVGVIVSLAKHLDAQFGFEIPLARGTAYNFNNANGDMKVTYTQMWNVNYSLIFRF</sequence>
<keyword evidence="3" id="KW-1185">Reference proteome</keyword>
<dbReference type="Pfam" id="PF01856">
    <property type="entry name" value="HP_OMP"/>
    <property type="match status" value="1"/>
</dbReference>
<accession>I0EN78</accession>
<dbReference type="KEGG" id="hce:HCW_05675"/>
<gene>
    <name evidence="2" type="ordered locus">HCW_05675</name>
</gene>
<evidence type="ECO:0008006" key="4">
    <source>
        <dbReference type="Google" id="ProtNLM"/>
    </source>
</evidence>
<evidence type="ECO:0000313" key="2">
    <source>
        <dbReference type="EMBL" id="AFI04397.1"/>
    </source>
</evidence>
<dbReference type="Proteomes" id="UP000005010">
    <property type="component" value="Chromosome"/>
</dbReference>
<dbReference type="AlphaFoldDB" id="I0EN78"/>
<dbReference type="PRINTS" id="PR01776">
    <property type="entry name" value="HPOMPFAMILY"/>
</dbReference>
<evidence type="ECO:0000256" key="1">
    <source>
        <dbReference type="SAM" id="SignalP"/>
    </source>
</evidence>
<dbReference type="eggNOG" id="COG3170">
    <property type="taxonomic scope" value="Bacteria"/>
</dbReference>